<organism evidence="6 7">
    <name type="scientific">Bos indicus</name>
    <name type="common">Zebu</name>
    <dbReference type="NCBI Taxonomy" id="9915"/>
    <lineage>
        <taxon>Eukaryota</taxon>
        <taxon>Metazoa</taxon>
        <taxon>Chordata</taxon>
        <taxon>Craniata</taxon>
        <taxon>Vertebrata</taxon>
        <taxon>Euteleostomi</taxon>
        <taxon>Mammalia</taxon>
        <taxon>Eutheria</taxon>
        <taxon>Laurasiatheria</taxon>
        <taxon>Artiodactyla</taxon>
        <taxon>Ruminantia</taxon>
        <taxon>Pecora</taxon>
        <taxon>Bovidae</taxon>
        <taxon>Bovinae</taxon>
        <taxon>Bos</taxon>
    </lineage>
</organism>
<dbReference type="InterPro" id="IPR027417">
    <property type="entry name" value="P-loop_NTPase"/>
</dbReference>
<dbReference type="Pfam" id="PF12796">
    <property type="entry name" value="Ank_2"/>
    <property type="match status" value="1"/>
</dbReference>
<feature type="region of interest" description="Disordered" evidence="5">
    <location>
        <begin position="1"/>
        <end position="61"/>
    </location>
</feature>
<keyword evidence="2 3" id="KW-0040">ANK repeat</keyword>
<reference evidence="7" key="1">
    <citation type="submission" date="2025-08" db="UniProtKB">
        <authorList>
            <consortium name="RefSeq"/>
        </authorList>
    </citation>
    <scope>IDENTIFICATION</scope>
    <source>
        <tissue evidence="7">Blood</tissue>
    </source>
</reference>
<evidence type="ECO:0000313" key="7">
    <source>
        <dbReference type="RefSeq" id="XP_070658394.1"/>
    </source>
</evidence>
<feature type="coiled-coil region" evidence="4">
    <location>
        <begin position="80"/>
        <end position="133"/>
    </location>
</feature>
<dbReference type="PROSITE" id="PS50096">
    <property type="entry name" value="IQ"/>
    <property type="match status" value="1"/>
</dbReference>
<keyword evidence="4" id="KW-0175">Coiled coil</keyword>
<protein>
    <submittedName>
        <fullName evidence="7">IQ motif and ankyrin repeat domain-containing protein 1 isoform X9</fullName>
    </submittedName>
</protein>
<accession>A0ABM4TEC2</accession>
<dbReference type="PROSITE" id="PS50088">
    <property type="entry name" value="ANK_REPEAT"/>
    <property type="match status" value="2"/>
</dbReference>
<dbReference type="Proteomes" id="UP001652663">
    <property type="component" value="Chromosome 14"/>
</dbReference>
<feature type="repeat" description="ANK" evidence="3">
    <location>
        <begin position="189"/>
        <end position="221"/>
    </location>
</feature>
<dbReference type="PANTHER" id="PTHR24198">
    <property type="entry name" value="ANKYRIN REPEAT AND PROTEIN KINASE DOMAIN-CONTAINING PROTEIN"/>
    <property type="match status" value="1"/>
</dbReference>
<feature type="coiled-coil region" evidence="4">
    <location>
        <begin position="373"/>
        <end position="425"/>
    </location>
</feature>
<feature type="repeat" description="ANK" evidence="3">
    <location>
        <begin position="222"/>
        <end position="254"/>
    </location>
</feature>
<dbReference type="SMART" id="SM00248">
    <property type="entry name" value="ANK"/>
    <property type="match status" value="2"/>
</dbReference>
<evidence type="ECO:0000256" key="3">
    <source>
        <dbReference type="PROSITE-ProRule" id="PRU00023"/>
    </source>
</evidence>
<dbReference type="InterPro" id="IPR036770">
    <property type="entry name" value="Ankyrin_rpt-contain_sf"/>
</dbReference>
<feature type="coiled-coil region" evidence="4">
    <location>
        <begin position="279"/>
        <end position="307"/>
    </location>
</feature>
<dbReference type="PANTHER" id="PTHR24198:SF165">
    <property type="entry name" value="ANKYRIN REPEAT-CONTAINING PROTEIN-RELATED"/>
    <property type="match status" value="1"/>
</dbReference>
<evidence type="ECO:0000256" key="4">
    <source>
        <dbReference type="SAM" id="Coils"/>
    </source>
</evidence>
<evidence type="ECO:0000256" key="5">
    <source>
        <dbReference type="SAM" id="MobiDB-lite"/>
    </source>
</evidence>
<keyword evidence="6" id="KW-1185">Reference proteome</keyword>
<dbReference type="GeneID" id="109568391"/>
<dbReference type="InterPro" id="IPR000048">
    <property type="entry name" value="IQ_motif_EF-hand-BS"/>
</dbReference>
<dbReference type="InterPro" id="IPR002110">
    <property type="entry name" value="Ankyrin_rpt"/>
</dbReference>
<dbReference type="PROSITE" id="PS50297">
    <property type="entry name" value="ANK_REP_REGION"/>
    <property type="match status" value="2"/>
</dbReference>
<dbReference type="Gene3D" id="3.40.50.300">
    <property type="entry name" value="P-loop containing nucleotide triphosphate hydrolases"/>
    <property type="match status" value="1"/>
</dbReference>
<gene>
    <name evidence="7" type="primary">IQANK1</name>
</gene>
<sequence length="591" mass="65903">MSSKKGGPRAAPGKSFPRAKPRAPAGKPGESRQPQRETGPQAMGRATLERPEAPAGPTAEDRAATIIQCAFRKLLARKELARRQQEHQDYQELMEKLQREAFVAQVRREQEAARRRQEEAAAAERRRQEERLRGARLLEAAFDGNLGEIQAVLREVDELLTREGVGCDAAGMARRLQRRLALVDFEDSSGNTPLSEAAAGGQSLAIQLLAEQGASPNSKGAFGRTPLYRAAFGGHLEAVEVLLKLGADPRVYADDGSTPEQVASLDTVVSVLQSWDLSLTDAMLRNMEAEQERRAQEAARHKEAEAQRCGGWEAGGWPGAALTTPLHRSMNLKVQQLAKEQQQCHQQLQQAYCELNRRIAEHDKCERRGVGLAELTLQAIKDAEEQVDRLQQEAQKAEEVLALARLELREQTEEAEEEVPGLKCQVSELHDVLMKDVGDRIRADGRWPLVIDPSGQAATFLRYQDTNYVDAVNPDHLRPERIRLALLGALRFGKPLVFDLREVDLFPAVQQQLEAVQPGLVQELLGRGLLEQERYLSLLRPTDGPEYSPNQFQEARLQHFRLFFVTKVRWPPAEQLQVLLPVRVQLPGGGL</sequence>
<dbReference type="RefSeq" id="XP_070658394.1">
    <property type="nucleotide sequence ID" value="XM_070802293.1"/>
</dbReference>
<dbReference type="Gene3D" id="1.25.40.20">
    <property type="entry name" value="Ankyrin repeat-containing domain"/>
    <property type="match status" value="1"/>
</dbReference>
<name>A0ABM4TEC2_BOSIN</name>
<dbReference type="SUPFAM" id="SSF48403">
    <property type="entry name" value="Ankyrin repeat"/>
    <property type="match status" value="1"/>
</dbReference>
<proteinExistence type="predicted"/>
<keyword evidence="1" id="KW-0677">Repeat</keyword>
<evidence type="ECO:0000256" key="2">
    <source>
        <dbReference type="ARBA" id="ARBA00023043"/>
    </source>
</evidence>
<evidence type="ECO:0000256" key="1">
    <source>
        <dbReference type="ARBA" id="ARBA00022737"/>
    </source>
</evidence>
<dbReference type="Pfam" id="PF00612">
    <property type="entry name" value="IQ"/>
    <property type="match status" value="1"/>
</dbReference>
<evidence type="ECO:0000313" key="6">
    <source>
        <dbReference type="Proteomes" id="UP001652663"/>
    </source>
</evidence>